<comment type="similarity">
    <text evidence="1">Belongs to the CFA/CMAS family.</text>
</comment>
<dbReference type="GO" id="GO:0008610">
    <property type="term" value="P:lipid biosynthetic process"/>
    <property type="evidence" value="ECO:0007669"/>
    <property type="project" value="InterPro"/>
</dbReference>
<keyword evidence="5" id="KW-0443">Lipid metabolism</keyword>
<evidence type="ECO:0000256" key="1">
    <source>
        <dbReference type="ARBA" id="ARBA00010815"/>
    </source>
</evidence>
<dbReference type="PIRSF" id="PIRSF003085">
    <property type="entry name" value="CMAS"/>
    <property type="match status" value="1"/>
</dbReference>
<name>K2FUS3_9BACT</name>
<evidence type="ECO:0000313" key="6">
    <source>
        <dbReference type="EMBL" id="EKE26653.1"/>
    </source>
</evidence>
<dbReference type="PANTHER" id="PTHR43667">
    <property type="entry name" value="CYCLOPROPANE-FATTY-ACYL-PHOSPHOLIPID SYNTHASE"/>
    <property type="match status" value="1"/>
</dbReference>
<reference evidence="6" key="1">
    <citation type="journal article" date="2012" name="Science">
        <title>Fermentation, hydrogen, and sulfur metabolism in multiple uncultivated bacterial phyla.</title>
        <authorList>
            <person name="Wrighton K.C."/>
            <person name="Thomas B.C."/>
            <person name="Sharon I."/>
            <person name="Miller C.S."/>
            <person name="Castelle C.J."/>
            <person name="VerBerkmoes N.C."/>
            <person name="Wilkins M.J."/>
            <person name="Hettich R.L."/>
            <person name="Lipton M.S."/>
            <person name="Williams K.H."/>
            <person name="Long P.E."/>
            <person name="Banfield J.F."/>
        </authorList>
    </citation>
    <scope>NUCLEOTIDE SEQUENCE [LARGE SCALE GENOMIC DNA]</scope>
</reference>
<dbReference type="AlphaFoldDB" id="K2FUS3"/>
<keyword evidence="4" id="KW-0949">S-adenosyl-L-methionine</keyword>
<dbReference type="Gene3D" id="3.40.50.150">
    <property type="entry name" value="Vaccinia Virus protein VP39"/>
    <property type="match status" value="1"/>
</dbReference>
<dbReference type="EMBL" id="AMFJ01000722">
    <property type="protein sequence ID" value="EKE26653.1"/>
    <property type="molecule type" value="Genomic_DNA"/>
</dbReference>
<sequence length="408" mass="50280">MYTDIFVRICKIYTDVFPENSFQFYFDWKKQHKIWKSKNIVTVKFHNTEKVFARIFKEWSIWLGESYCEWNIEVEDGVYKDFLFILVRVSYNSKKILWKLPLLDIFRVFKVQFSNKYFSRWSQEENINSHYSLSDWFDDENNSNKFYLEWLNSWYIQYSCGKWDKWIDTLEKAQLNKLDFYAKRLWIDSRSKWKTLLDLGCGWWWMMFYMAEKYSIKCVWYTLSVAQAKYINGEIKKRKLDDLVSVELKNIHNIKWKYDYIVSVGVMEHIRDYNDLYKKISFSLKKNWITLIHSMFQNQRQQFAADPFLTKYIFPGWAIPQIKKNLRIFRKYFKHVDKNDLPDKSYPKTINCWYENFCKNEDKIRKLLIENWKIKNPDYAIRVFKHYLASVYCWLYEYELVSNILAHN</sequence>
<keyword evidence="2" id="KW-0489">Methyltransferase</keyword>
<organism evidence="6">
    <name type="scientific">uncultured bacterium</name>
    <name type="common">gcode 4</name>
    <dbReference type="NCBI Taxonomy" id="1234023"/>
    <lineage>
        <taxon>Bacteria</taxon>
        <taxon>environmental samples</taxon>
    </lineage>
</organism>
<dbReference type="InterPro" id="IPR050723">
    <property type="entry name" value="CFA/CMAS"/>
</dbReference>
<gene>
    <name evidence="6" type="ORF">ACD_4C00206G0001</name>
</gene>
<keyword evidence="3" id="KW-0808">Transferase</keyword>
<comment type="caution">
    <text evidence="6">The sequence shown here is derived from an EMBL/GenBank/DDBJ whole genome shotgun (WGS) entry which is preliminary data.</text>
</comment>
<dbReference type="SUPFAM" id="SSF53335">
    <property type="entry name" value="S-adenosyl-L-methionine-dependent methyltransferases"/>
    <property type="match status" value="1"/>
</dbReference>
<dbReference type="GO" id="GO:0032259">
    <property type="term" value="P:methylation"/>
    <property type="evidence" value="ECO:0007669"/>
    <property type="project" value="UniProtKB-KW"/>
</dbReference>
<dbReference type="InterPro" id="IPR003333">
    <property type="entry name" value="CMAS"/>
</dbReference>
<dbReference type="Pfam" id="PF02353">
    <property type="entry name" value="CMAS"/>
    <property type="match status" value="1"/>
</dbReference>
<dbReference type="GO" id="GO:0008168">
    <property type="term" value="F:methyltransferase activity"/>
    <property type="evidence" value="ECO:0007669"/>
    <property type="project" value="UniProtKB-KW"/>
</dbReference>
<accession>K2FUS3</accession>
<evidence type="ECO:0000256" key="5">
    <source>
        <dbReference type="ARBA" id="ARBA00023098"/>
    </source>
</evidence>
<protein>
    <submittedName>
        <fullName evidence="6">Cyclopropane-fatty-acyl-phospholipid synthase</fullName>
    </submittedName>
</protein>
<dbReference type="PANTHER" id="PTHR43667:SF1">
    <property type="entry name" value="CYCLOPROPANE-FATTY-ACYL-PHOSPHOLIPID SYNTHASE"/>
    <property type="match status" value="1"/>
</dbReference>
<evidence type="ECO:0000256" key="2">
    <source>
        <dbReference type="ARBA" id="ARBA00022603"/>
    </source>
</evidence>
<evidence type="ECO:0000256" key="3">
    <source>
        <dbReference type="ARBA" id="ARBA00022679"/>
    </source>
</evidence>
<evidence type="ECO:0000256" key="4">
    <source>
        <dbReference type="ARBA" id="ARBA00022691"/>
    </source>
</evidence>
<proteinExistence type="inferred from homology"/>
<dbReference type="InterPro" id="IPR029063">
    <property type="entry name" value="SAM-dependent_MTases_sf"/>
</dbReference>